<evidence type="ECO:0000313" key="2">
    <source>
        <dbReference type="EMBL" id="CAE0592719.1"/>
    </source>
</evidence>
<feature type="compositionally biased region" description="Basic and acidic residues" evidence="1">
    <location>
        <begin position="245"/>
        <end position="264"/>
    </location>
</feature>
<dbReference type="EMBL" id="HBIQ01093475">
    <property type="protein sequence ID" value="CAE0592719.1"/>
    <property type="molecule type" value="Transcribed_RNA"/>
</dbReference>
<dbReference type="InterPro" id="IPR010874">
    <property type="entry name" value="TEBB"/>
</dbReference>
<protein>
    <submittedName>
        <fullName evidence="2">Uncharacterized protein</fullName>
    </submittedName>
</protein>
<dbReference type="GO" id="GO:0042162">
    <property type="term" value="F:telomeric DNA binding"/>
    <property type="evidence" value="ECO:0007669"/>
    <property type="project" value="InterPro"/>
</dbReference>
<accession>A0A7S3X3N9</accession>
<gene>
    <name evidence="2" type="ORF">SACU0126_LOCUS29742</name>
</gene>
<feature type="region of interest" description="Disordered" evidence="1">
    <location>
        <begin position="224"/>
        <end position="338"/>
    </location>
</feature>
<dbReference type="InterPro" id="IPR023113">
    <property type="entry name" value="TEBP_beta_dom_sf"/>
</dbReference>
<dbReference type="SUPFAM" id="SSF50249">
    <property type="entry name" value="Nucleic acid-binding proteins"/>
    <property type="match status" value="1"/>
</dbReference>
<dbReference type="GO" id="GO:0000781">
    <property type="term" value="C:chromosome, telomeric region"/>
    <property type="evidence" value="ECO:0007669"/>
    <property type="project" value="InterPro"/>
</dbReference>
<sequence>MSQSAFKHLYNEMFKAGGDASKLPKNLTKQLLKVFVKESHPHFLVSDSYFYVPCYFTEAAVKEFRDKHPSINITDLENNVILITNWSLEMRRVDSSAVFTSYAGLEVRLIVHSFKPNLNEKIVPTRHPVNIYRDDEMKTVIQHFRHSRSQTALSARKGVDMPEVAKVQSAKGKVESLGVIAGGKGDDLNFKDGNTATLSIQDIADRERKASARKTAAVGGVRVKGGAAAKRAAKGGSKAKKASAKKADVGKTVEKVLKVSDKKVAPKGKQSAKRSVSKKTPALPSPGGKKSTATTDRMTMAGFKQFLKYHDSTKKKTLGKRSAGKSSASGKASKAKKK</sequence>
<dbReference type="Gene3D" id="2.40.200.10">
    <property type="entry name" value="Telomere-binding Protein Beta Subunit, Chain"/>
    <property type="match status" value="1"/>
</dbReference>
<dbReference type="InterPro" id="IPR012340">
    <property type="entry name" value="NA-bd_OB-fold"/>
</dbReference>
<evidence type="ECO:0000256" key="1">
    <source>
        <dbReference type="SAM" id="MobiDB-lite"/>
    </source>
</evidence>
<dbReference type="AlphaFoldDB" id="A0A7S3X3N9"/>
<organism evidence="2">
    <name type="scientific">Strombidinopsis acuminata</name>
    <dbReference type="NCBI Taxonomy" id="141414"/>
    <lineage>
        <taxon>Eukaryota</taxon>
        <taxon>Sar</taxon>
        <taxon>Alveolata</taxon>
        <taxon>Ciliophora</taxon>
        <taxon>Intramacronucleata</taxon>
        <taxon>Spirotrichea</taxon>
        <taxon>Choreotrichia</taxon>
        <taxon>Choreotrichida</taxon>
        <taxon>Strombidinopsidae</taxon>
        <taxon>Strombidinopsis</taxon>
    </lineage>
</organism>
<name>A0A7S3X3N9_9SPIT</name>
<feature type="compositionally biased region" description="Basic residues" evidence="1">
    <location>
        <begin position="231"/>
        <end position="244"/>
    </location>
</feature>
<reference evidence="2" key="1">
    <citation type="submission" date="2021-01" db="EMBL/GenBank/DDBJ databases">
        <authorList>
            <person name="Corre E."/>
            <person name="Pelletier E."/>
            <person name="Niang G."/>
            <person name="Scheremetjew M."/>
            <person name="Finn R."/>
            <person name="Kale V."/>
            <person name="Holt S."/>
            <person name="Cochrane G."/>
            <person name="Meng A."/>
            <person name="Brown T."/>
            <person name="Cohen L."/>
        </authorList>
    </citation>
    <scope>NUCLEOTIDE SEQUENCE</scope>
    <source>
        <strain evidence="2">SPMC142</strain>
    </source>
</reference>
<dbReference type="Pfam" id="PF07404">
    <property type="entry name" value="TEBP_beta"/>
    <property type="match status" value="1"/>
</dbReference>
<proteinExistence type="predicted"/>